<feature type="compositionally biased region" description="Pro residues" evidence="3">
    <location>
        <begin position="357"/>
        <end position="369"/>
    </location>
</feature>
<dbReference type="EC" id="3.1.1.75" evidence="5"/>
<accession>A0ABC8AM53</accession>
<dbReference type="SUPFAM" id="SSF53474">
    <property type="entry name" value="alpha/beta-Hydrolases"/>
    <property type="match status" value="1"/>
</dbReference>
<dbReference type="PANTHER" id="PTHR43037:SF5">
    <property type="entry name" value="FERULOYL ESTERASE"/>
    <property type="match status" value="1"/>
</dbReference>
<name>A0ABC8AM53_9NOCA</name>
<feature type="region of interest" description="Disordered" evidence="3">
    <location>
        <begin position="346"/>
        <end position="382"/>
    </location>
</feature>
<dbReference type="GO" id="GO:0050526">
    <property type="term" value="F:poly(3-hydroxybutyrate) depolymerase activity"/>
    <property type="evidence" value="ECO:0007669"/>
    <property type="project" value="UniProtKB-EC"/>
</dbReference>
<feature type="signal peptide" evidence="4">
    <location>
        <begin position="1"/>
        <end position="26"/>
    </location>
</feature>
<organism evidence="5 6">
    <name type="scientific">Nocardia seriolae</name>
    <dbReference type="NCBI Taxonomy" id="37332"/>
    <lineage>
        <taxon>Bacteria</taxon>
        <taxon>Bacillati</taxon>
        <taxon>Actinomycetota</taxon>
        <taxon>Actinomycetes</taxon>
        <taxon>Mycobacteriales</taxon>
        <taxon>Nocardiaceae</taxon>
        <taxon>Nocardia</taxon>
    </lineage>
</organism>
<dbReference type="GeneID" id="93371181"/>
<dbReference type="KEGG" id="nsr:NS506_00985"/>
<evidence type="ECO:0000313" key="5">
    <source>
        <dbReference type="EMBL" id="APA95059.1"/>
    </source>
</evidence>
<dbReference type="Proteomes" id="UP000180166">
    <property type="component" value="Chromosome"/>
</dbReference>
<sequence length="442" mass="46051">MKLRNALSALAVAAGLAAATASMVTAAVPSPTPGALQGYNISATYVSGVSSGGYMANQLHIAYSGVFAGAGIFTAGPYRCAGDFDYAVRAQNSCMQNGSGRQTPAQLETETRDLASQGEVDAVANLSGAPVYLYHGTNDNTVLQAVNDDLAAYYAGFGANLTYDKTSAAGHAWVSPLGPVNCSDTSSPFINNCGNDPEKAMLAKFFGTVSAPAATLNGKLVQFDQNTYAPGGSASAISMDDKGFAYIPQSCAGGTSCRLMVALHGCKQGYDYQSFGDTFMKDANLNEYADTNNMIVLYSQAIPLSSASTTNPNGCWNWWGYGGDSAYAWHGGKQIEAIMAMVHKLSGGATPPTSTTTPPPTTTTTPPPTTTTTPPTTTVPPTTTTPAPTCITDSNYNQAVAGRAHQNLGQTYANGSNDALGLWNTYNTSSLKETRPGYWQKC</sequence>
<dbReference type="PANTHER" id="PTHR43037">
    <property type="entry name" value="UNNAMED PRODUCT-RELATED"/>
    <property type="match status" value="1"/>
</dbReference>
<dbReference type="InterPro" id="IPR050955">
    <property type="entry name" value="Plant_Biomass_Hydrol_Est"/>
</dbReference>
<dbReference type="AlphaFoldDB" id="A0ABC8AM53"/>
<proteinExistence type="predicted"/>
<evidence type="ECO:0000256" key="4">
    <source>
        <dbReference type="SAM" id="SignalP"/>
    </source>
</evidence>
<evidence type="ECO:0000256" key="3">
    <source>
        <dbReference type="SAM" id="MobiDB-lite"/>
    </source>
</evidence>
<dbReference type="Gene3D" id="3.40.50.1820">
    <property type="entry name" value="alpha/beta hydrolase"/>
    <property type="match status" value="2"/>
</dbReference>
<gene>
    <name evidence="5" type="primary">phaZ</name>
    <name evidence="5" type="ORF">NS506_00985</name>
</gene>
<feature type="compositionally biased region" description="Low complexity" evidence="3">
    <location>
        <begin position="370"/>
        <end position="382"/>
    </location>
</feature>
<protein>
    <submittedName>
        <fullName evidence="5">Poly(3-hydroxybutyrate) depolymerase</fullName>
        <ecNumber evidence="5">3.1.1.75</ecNumber>
    </submittedName>
</protein>
<feature type="chain" id="PRO_5044755011" evidence="4">
    <location>
        <begin position="27"/>
        <end position="442"/>
    </location>
</feature>
<keyword evidence="1 4" id="KW-0732">Signal</keyword>
<dbReference type="InterPro" id="IPR029058">
    <property type="entry name" value="AB_hydrolase_fold"/>
</dbReference>
<evidence type="ECO:0000256" key="2">
    <source>
        <dbReference type="ARBA" id="ARBA00022801"/>
    </source>
</evidence>
<dbReference type="RefSeq" id="WP_145961862.1">
    <property type="nucleotide sequence ID" value="NZ_AP017900.1"/>
</dbReference>
<reference evidence="5 6" key="1">
    <citation type="submission" date="2016-10" db="EMBL/GenBank/DDBJ databases">
        <title>Genome sequence of Nocardia seriolae strain EM150506, isolated from Anguila japonica.</title>
        <authorList>
            <person name="Han H.-J."/>
        </authorList>
    </citation>
    <scope>NUCLEOTIDE SEQUENCE [LARGE SCALE GENOMIC DNA]</scope>
    <source>
        <strain evidence="5 6">EM150506</strain>
    </source>
</reference>
<evidence type="ECO:0000313" key="6">
    <source>
        <dbReference type="Proteomes" id="UP000180166"/>
    </source>
</evidence>
<keyword evidence="2 5" id="KW-0378">Hydrolase</keyword>
<evidence type="ECO:0000256" key="1">
    <source>
        <dbReference type="ARBA" id="ARBA00022729"/>
    </source>
</evidence>
<dbReference type="EMBL" id="CP017839">
    <property type="protein sequence ID" value="APA95059.1"/>
    <property type="molecule type" value="Genomic_DNA"/>
</dbReference>